<organism evidence="1">
    <name type="scientific">Rhizophora mucronata</name>
    <name type="common">Asiatic mangrove</name>
    <dbReference type="NCBI Taxonomy" id="61149"/>
    <lineage>
        <taxon>Eukaryota</taxon>
        <taxon>Viridiplantae</taxon>
        <taxon>Streptophyta</taxon>
        <taxon>Embryophyta</taxon>
        <taxon>Tracheophyta</taxon>
        <taxon>Spermatophyta</taxon>
        <taxon>Magnoliopsida</taxon>
        <taxon>eudicotyledons</taxon>
        <taxon>Gunneridae</taxon>
        <taxon>Pentapetalae</taxon>
        <taxon>rosids</taxon>
        <taxon>fabids</taxon>
        <taxon>Malpighiales</taxon>
        <taxon>Rhizophoraceae</taxon>
        <taxon>Rhizophora</taxon>
    </lineage>
</organism>
<dbReference type="AlphaFoldDB" id="A0A2P2NAM0"/>
<protein>
    <submittedName>
        <fullName evidence="1">Uncharacterized protein</fullName>
    </submittedName>
</protein>
<name>A0A2P2NAM0_RHIMU</name>
<accession>A0A2P2NAM0</accession>
<sequence length="43" mass="5164">MSFLNVEQNRLKNVDIIIKHDEIEFKRAVWCMDQIFCCSESET</sequence>
<proteinExistence type="predicted"/>
<dbReference type="EMBL" id="GGEC01059050">
    <property type="protein sequence ID" value="MBX39534.1"/>
    <property type="molecule type" value="Transcribed_RNA"/>
</dbReference>
<reference evidence="1" key="1">
    <citation type="submission" date="2018-02" db="EMBL/GenBank/DDBJ databases">
        <title>Rhizophora mucronata_Transcriptome.</title>
        <authorList>
            <person name="Meera S.P."/>
            <person name="Sreeshan A."/>
            <person name="Augustine A."/>
        </authorList>
    </citation>
    <scope>NUCLEOTIDE SEQUENCE</scope>
    <source>
        <tissue evidence="1">Leaf</tissue>
    </source>
</reference>
<evidence type="ECO:0000313" key="1">
    <source>
        <dbReference type="EMBL" id="MBX39534.1"/>
    </source>
</evidence>